<proteinExistence type="predicted"/>
<dbReference type="InterPro" id="IPR016047">
    <property type="entry name" value="M23ase_b-sheet_dom"/>
</dbReference>
<dbReference type="SUPFAM" id="SSF51261">
    <property type="entry name" value="Duplicated hybrid motif"/>
    <property type="match status" value="1"/>
</dbReference>
<reference evidence="4 5" key="2">
    <citation type="journal article" date="2012" name="Stand. Genomic Sci.">
        <title>Genome sequence of the moderately thermophilic, amino-acid-degrading and sulfur-reducing bacterium Thermovirga lienii type strain (Cas60314(T)).</title>
        <authorList>
            <person name="Goker M."/>
            <person name="Saunders E."/>
            <person name="Lapidus A."/>
            <person name="Nolan M."/>
            <person name="Lucas S."/>
            <person name="Hammon N."/>
            <person name="Deshpande S."/>
            <person name="Cheng J.F."/>
            <person name="Han C."/>
            <person name="Tapia R."/>
            <person name="Goodwin L.A."/>
            <person name="Pitluck S."/>
            <person name="Liolios K."/>
            <person name="Mavromatis K."/>
            <person name="Pagani I."/>
            <person name="Ivanova N."/>
            <person name="Mikhailova N."/>
            <person name="Pati A."/>
            <person name="Chen A."/>
            <person name="Palaniappan K."/>
            <person name="Land M."/>
            <person name="Chang Y.J."/>
            <person name="Jeffries C.D."/>
            <person name="Brambilla E.M."/>
            <person name="Rohde M."/>
            <person name="Spring S."/>
            <person name="Detter J.C."/>
            <person name="Woyke T."/>
            <person name="Bristow J."/>
            <person name="Eisen J.A."/>
            <person name="Markowitz V."/>
            <person name="Hugenholtz P."/>
            <person name="Kyrpides N.C."/>
            <person name="Klenk H.P."/>
        </authorList>
    </citation>
    <scope>NUCLEOTIDE SEQUENCE [LARGE SCALE GENOMIC DNA]</scope>
    <source>
        <strain evidence="5">ATCC BAA-1197 / DSM 17291 / Cas60314</strain>
    </source>
</reference>
<keyword evidence="2" id="KW-0175">Coiled coil</keyword>
<evidence type="ECO:0000259" key="3">
    <source>
        <dbReference type="Pfam" id="PF01551"/>
    </source>
</evidence>
<evidence type="ECO:0000256" key="1">
    <source>
        <dbReference type="ARBA" id="ARBA00022729"/>
    </source>
</evidence>
<feature type="domain" description="M23ase beta-sheet core" evidence="3">
    <location>
        <begin position="301"/>
        <end position="395"/>
    </location>
</feature>
<dbReference type="Gene3D" id="6.10.250.3150">
    <property type="match status" value="1"/>
</dbReference>
<feature type="coiled-coil region" evidence="2">
    <location>
        <begin position="88"/>
        <end position="120"/>
    </location>
</feature>
<dbReference type="eggNOG" id="COG4942">
    <property type="taxonomic scope" value="Bacteria"/>
</dbReference>
<feature type="coiled-coil region" evidence="2">
    <location>
        <begin position="174"/>
        <end position="264"/>
    </location>
</feature>
<reference evidence="5" key="1">
    <citation type="submission" date="2011-10" db="EMBL/GenBank/DDBJ databases">
        <title>The complete genome of chromosome of Thermovirga lienii DSM 17291.</title>
        <authorList>
            <consortium name="US DOE Joint Genome Institute (JGI-PGF)"/>
            <person name="Lucas S."/>
            <person name="Copeland A."/>
            <person name="Lapidus A."/>
            <person name="Glavina del Rio T."/>
            <person name="Dalin E."/>
            <person name="Tice H."/>
            <person name="Bruce D."/>
            <person name="Goodwin L."/>
            <person name="Pitluck S."/>
            <person name="Peters L."/>
            <person name="Mikhailova N."/>
            <person name="Saunders E."/>
            <person name="Kyrpides N."/>
            <person name="Mavromatis K."/>
            <person name="Ivanova N."/>
            <person name="Last F.I."/>
            <person name="Brettin T."/>
            <person name="Detter J.C."/>
            <person name="Han C."/>
            <person name="Larimer F."/>
            <person name="Land M."/>
            <person name="Hauser L."/>
            <person name="Markowitz V."/>
            <person name="Cheng J.-F."/>
            <person name="Hugenholtz P."/>
            <person name="Woyke T."/>
            <person name="Wu D."/>
            <person name="Spring S."/>
            <person name="Schroeder M."/>
            <person name="Brambilla E.-M."/>
            <person name="Klenk H.-P."/>
            <person name="Eisen J.A."/>
        </authorList>
    </citation>
    <scope>NUCLEOTIDE SEQUENCE [LARGE SCALE GENOMIC DNA]</scope>
    <source>
        <strain evidence="5">ATCC BAA-1197 / DSM 17291 / Cas60314</strain>
    </source>
</reference>
<dbReference type="OrthoDB" id="9809488at2"/>
<dbReference type="PANTHER" id="PTHR21666:SF289">
    <property type="entry name" value="L-ALA--D-GLU ENDOPEPTIDASE"/>
    <property type="match status" value="1"/>
</dbReference>
<evidence type="ECO:0000256" key="2">
    <source>
        <dbReference type="SAM" id="Coils"/>
    </source>
</evidence>
<feature type="coiled-coil region" evidence="2">
    <location>
        <begin position="37"/>
        <end position="64"/>
    </location>
</feature>
<dbReference type="PANTHER" id="PTHR21666">
    <property type="entry name" value="PEPTIDASE-RELATED"/>
    <property type="match status" value="1"/>
</dbReference>
<organism evidence="4 5">
    <name type="scientific">Thermovirga lienii (strain ATCC BAA-1197 / DSM 17291 / Cas60314)</name>
    <dbReference type="NCBI Taxonomy" id="580340"/>
    <lineage>
        <taxon>Bacteria</taxon>
        <taxon>Thermotogati</taxon>
        <taxon>Synergistota</taxon>
        <taxon>Synergistia</taxon>
        <taxon>Synergistales</taxon>
        <taxon>Thermovirgaceae</taxon>
        <taxon>Thermovirga</taxon>
    </lineage>
</organism>
<dbReference type="FunFam" id="2.70.70.10:FF:000006">
    <property type="entry name" value="M23 family peptidase"/>
    <property type="match status" value="1"/>
</dbReference>
<evidence type="ECO:0000313" key="4">
    <source>
        <dbReference type="EMBL" id="AER67098.1"/>
    </source>
</evidence>
<name>G7V6I5_THELD</name>
<accession>G7V6I5</accession>
<protein>
    <submittedName>
        <fullName evidence="4">Peptidase M23</fullName>
    </submittedName>
</protein>
<dbReference type="STRING" id="580340.Tlie_1369"/>
<dbReference type="HOGENOM" id="CLU_029425_4_3_0"/>
<dbReference type="InterPro" id="IPR011055">
    <property type="entry name" value="Dup_hybrid_motif"/>
</dbReference>
<sequence length="401" mass="45360">MSKRISHVALLLLITFLLLLPLMGITPKAVFAGSSAIADLDTSIKAEEQRLERIKKQISYHERQVIQVSKREKNILKDLSQIGQKIVLLEQQIRLLNLREERTQMKIEELTKEISKTNGNIDKGKEIVARRLVALYKYGNVAQFNLLLSASNVHEVLNDVFILKRISEQDERYILGLLDSSRRLEKSKKELENQKALLVKQKAELEAKRRALRTAQAQREQLLKRISNRKELHLKAAKELQDAQKELENKIRNLILKKRQLAARSSQVLTYKGGKLRWPVRGKVTSTFGVRVHPVFKTKTAHTGLDIQAREGTPVRAAAEGEVLFTGWLNGYGQIIVLDHGSDLTTVYAHLSRVSVTEGSKVKSGQVIGNVGKTGLTTGAHLHFEVRVDGKAVDPMKYLRR</sequence>
<keyword evidence="5" id="KW-1185">Reference proteome</keyword>
<dbReference type="KEGG" id="tli:Tlie_1369"/>
<dbReference type="Gene3D" id="2.70.70.10">
    <property type="entry name" value="Glucose Permease (Domain IIA)"/>
    <property type="match status" value="1"/>
</dbReference>
<dbReference type="Proteomes" id="UP000005868">
    <property type="component" value="Chromosome"/>
</dbReference>
<keyword evidence="1" id="KW-0732">Signal</keyword>
<gene>
    <name evidence="4" type="ordered locus">Tlie_1369</name>
</gene>
<dbReference type="AlphaFoldDB" id="G7V6I5"/>
<dbReference type="Pfam" id="PF01551">
    <property type="entry name" value="Peptidase_M23"/>
    <property type="match status" value="1"/>
</dbReference>
<dbReference type="CDD" id="cd12797">
    <property type="entry name" value="M23_peptidase"/>
    <property type="match status" value="1"/>
</dbReference>
<dbReference type="EMBL" id="CP003096">
    <property type="protein sequence ID" value="AER67098.1"/>
    <property type="molecule type" value="Genomic_DNA"/>
</dbReference>
<dbReference type="InterPro" id="IPR050570">
    <property type="entry name" value="Cell_wall_metabolism_enzyme"/>
</dbReference>
<dbReference type="GO" id="GO:0004222">
    <property type="term" value="F:metalloendopeptidase activity"/>
    <property type="evidence" value="ECO:0007669"/>
    <property type="project" value="TreeGrafter"/>
</dbReference>
<evidence type="ECO:0000313" key="5">
    <source>
        <dbReference type="Proteomes" id="UP000005868"/>
    </source>
</evidence>